<evidence type="ECO:0000256" key="1">
    <source>
        <dbReference type="SAM" id="Phobius"/>
    </source>
</evidence>
<feature type="transmembrane region" description="Helical" evidence="1">
    <location>
        <begin position="194"/>
        <end position="213"/>
    </location>
</feature>
<gene>
    <name evidence="3" type="ORF">ESZ36_05240</name>
</gene>
<feature type="transmembrane region" description="Helical" evidence="1">
    <location>
        <begin position="95"/>
        <end position="118"/>
    </location>
</feature>
<sequence length="361" mass="41042">MLTYSKALRLTTVIDSKNNNFNLIRMVAATAVIFSHSFALALGERGFEPINNILGMSLGEIAVNIFFITSGLLVTRSLCFRNNLRQFIIARALRIYPALIACTVVCATLGIIISNLSFNEYITDNNFIKFIFYNSTIIITDFQILPGVFEQAPYDASVNGSLWTLPWELRMYCVLLGVGLLISISSHFKFRVNIIPFAIIAIALISTIYHFHYHINNEVHWFYSKASRFLSTFFLGACLYIIKDHIVLSKQALLGCGLFLLIALLFSKDAFYVFFTLISPYIILCVAYLPKGKILQYNKVGDYSYGTYIYAWPIQQTLAITLVGIQPLEMMFATFILTLIFAITSWHLIEKPTMKLKRCYT</sequence>
<feature type="transmembrane region" description="Helical" evidence="1">
    <location>
        <begin position="271"/>
        <end position="289"/>
    </location>
</feature>
<feature type="transmembrane region" description="Helical" evidence="1">
    <location>
        <begin position="21"/>
        <end position="41"/>
    </location>
</feature>
<keyword evidence="3" id="KW-0012">Acyltransferase</keyword>
<dbReference type="InterPro" id="IPR050879">
    <property type="entry name" value="Acyltransferase_3"/>
</dbReference>
<feature type="transmembrane region" description="Helical" evidence="1">
    <location>
        <begin position="248"/>
        <end position="266"/>
    </location>
</feature>
<organism evidence="3 4">
    <name type="scientific">Colwellia demingiae</name>
    <dbReference type="NCBI Taxonomy" id="89401"/>
    <lineage>
        <taxon>Bacteria</taxon>
        <taxon>Pseudomonadati</taxon>
        <taxon>Pseudomonadota</taxon>
        <taxon>Gammaproteobacteria</taxon>
        <taxon>Alteromonadales</taxon>
        <taxon>Colwelliaceae</taxon>
        <taxon>Colwellia</taxon>
    </lineage>
</organism>
<dbReference type="OrthoDB" id="9767863at2"/>
<keyword evidence="1" id="KW-0472">Membrane</keyword>
<dbReference type="Pfam" id="PF01757">
    <property type="entry name" value="Acyl_transf_3"/>
    <property type="match status" value="1"/>
</dbReference>
<keyword evidence="1" id="KW-1133">Transmembrane helix</keyword>
<reference evidence="3 4" key="1">
    <citation type="submission" date="2019-07" db="EMBL/GenBank/DDBJ databases">
        <title>Genomes of sea-ice associated Colwellia species.</title>
        <authorList>
            <person name="Bowman J.P."/>
        </authorList>
    </citation>
    <scope>NUCLEOTIDE SEQUENCE [LARGE SCALE GENOMIC DNA]</scope>
    <source>
        <strain evidence="3 4">ACAM 459</strain>
    </source>
</reference>
<proteinExistence type="predicted"/>
<accession>A0A5C6QQX5</accession>
<dbReference type="PANTHER" id="PTHR23028">
    <property type="entry name" value="ACETYLTRANSFERASE"/>
    <property type="match status" value="1"/>
</dbReference>
<feature type="domain" description="Acyltransferase 3" evidence="2">
    <location>
        <begin position="19"/>
        <end position="344"/>
    </location>
</feature>
<keyword evidence="4" id="KW-1185">Reference proteome</keyword>
<evidence type="ECO:0000259" key="2">
    <source>
        <dbReference type="Pfam" id="PF01757"/>
    </source>
</evidence>
<keyword evidence="3" id="KW-0808">Transferase</keyword>
<feature type="transmembrane region" description="Helical" evidence="1">
    <location>
        <begin position="169"/>
        <end position="188"/>
    </location>
</feature>
<keyword evidence="1" id="KW-0812">Transmembrane</keyword>
<dbReference type="GO" id="GO:0016747">
    <property type="term" value="F:acyltransferase activity, transferring groups other than amino-acyl groups"/>
    <property type="evidence" value="ECO:0007669"/>
    <property type="project" value="InterPro"/>
</dbReference>
<feature type="transmembrane region" description="Helical" evidence="1">
    <location>
        <begin position="53"/>
        <end position="74"/>
    </location>
</feature>
<dbReference type="PANTHER" id="PTHR23028:SF53">
    <property type="entry name" value="ACYL_TRANSF_3 DOMAIN-CONTAINING PROTEIN"/>
    <property type="match status" value="1"/>
</dbReference>
<feature type="transmembrane region" description="Helical" evidence="1">
    <location>
        <begin position="225"/>
        <end position="242"/>
    </location>
</feature>
<dbReference type="Proteomes" id="UP000321822">
    <property type="component" value="Unassembled WGS sequence"/>
</dbReference>
<dbReference type="GO" id="GO:0016020">
    <property type="term" value="C:membrane"/>
    <property type="evidence" value="ECO:0007669"/>
    <property type="project" value="TreeGrafter"/>
</dbReference>
<dbReference type="EMBL" id="VOLT01000002">
    <property type="protein sequence ID" value="TWX71038.1"/>
    <property type="molecule type" value="Genomic_DNA"/>
</dbReference>
<dbReference type="InterPro" id="IPR002656">
    <property type="entry name" value="Acyl_transf_3_dom"/>
</dbReference>
<dbReference type="GO" id="GO:0000271">
    <property type="term" value="P:polysaccharide biosynthetic process"/>
    <property type="evidence" value="ECO:0007669"/>
    <property type="project" value="TreeGrafter"/>
</dbReference>
<evidence type="ECO:0000313" key="4">
    <source>
        <dbReference type="Proteomes" id="UP000321822"/>
    </source>
</evidence>
<feature type="transmembrane region" description="Helical" evidence="1">
    <location>
        <begin position="330"/>
        <end position="349"/>
    </location>
</feature>
<comment type="caution">
    <text evidence="3">The sequence shown here is derived from an EMBL/GenBank/DDBJ whole genome shotgun (WGS) entry which is preliminary data.</text>
</comment>
<name>A0A5C6QQX5_9GAMM</name>
<dbReference type="RefSeq" id="WP_146784487.1">
    <property type="nucleotide sequence ID" value="NZ_VOLT01000002.1"/>
</dbReference>
<dbReference type="AlphaFoldDB" id="A0A5C6QQX5"/>
<protein>
    <submittedName>
        <fullName evidence="3">Acyltransferase</fullName>
    </submittedName>
</protein>
<evidence type="ECO:0000313" key="3">
    <source>
        <dbReference type="EMBL" id="TWX71038.1"/>
    </source>
</evidence>